<feature type="binding site" evidence="5">
    <location>
        <position position="141"/>
    </location>
    <ligand>
        <name>Fe cation</name>
        <dbReference type="ChEBI" id="CHEBI:24875"/>
    </ligand>
</feature>
<dbReference type="AlphaFoldDB" id="A0A2N6TIR7"/>
<organism evidence="7 8">
    <name type="scientific">Corynebacterium aurimucosum</name>
    <dbReference type="NCBI Taxonomy" id="169292"/>
    <lineage>
        <taxon>Bacteria</taxon>
        <taxon>Bacillati</taxon>
        <taxon>Actinomycetota</taxon>
        <taxon>Actinomycetes</taxon>
        <taxon>Mycobacteriales</taxon>
        <taxon>Corynebacteriaceae</taxon>
        <taxon>Corynebacterium</taxon>
    </lineage>
</organism>
<dbReference type="InterPro" id="IPR003819">
    <property type="entry name" value="TauD/TfdA-like"/>
</dbReference>
<proteinExistence type="inferred from homology"/>
<dbReference type="Proteomes" id="UP000320531">
    <property type="component" value="Unassembled WGS sequence"/>
</dbReference>
<dbReference type="Pfam" id="PF02668">
    <property type="entry name" value="TauD"/>
    <property type="match status" value="1"/>
</dbReference>
<dbReference type="PIRSF" id="PIRSF019543">
    <property type="entry name" value="Clavaminate_syn"/>
    <property type="match status" value="1"/>
</dbReference>
<feature type="domain" description="TauD/TfdA-like" evidence="6">
    <location>
        <begin position="111"/>
        <end position="291"/>
    </location>
</feature>
<evidence type="ECO:0000313" key="8">
    <source>
        <dbReference type="Proteomes" id="UP000320531"/>
    </source>
</evidence>
<sequence length="322" mass="35903">MQNLHLSQELSHRIVKAADELAATQKINSPDSYNAINHLLTDELEELKELILLSPTAHATSIHGLPFPAVHGPTPATWQECVGKVRTWRFVLAIIASAVGRPFGWFGQQKGRITTDLVPTRGQENQQVGASSNTTLTLHTEDAFHPRRATHFALFGLRNPKNVGTTLAPIDEAWHLLDVDSKKILTGDGAIIIPDASYGDYEYAAPTAMTSIWKTDGNLGMRFDPAYTDKNSGTLQWWEAFEKLQQALHTVTYTVPIKPGQMVIINNDRCAHGRVPFVANYDGTDRWMLRINIMGTKNTRPINEINEPGYGQHIRFMDGEIL</sequence>
<dbReference type="GO" id="GO:0016491">
    <property type="term" value="F:oxidoreductase activity"/>
    <property type="evidence" value="ECO:0007669"/>
    <property type="project" value="UniProtKB-KW"/>
</dbReference>
<comment type="similarity">
    <text evidence="1">Belongs to the clavaminate synthase family.</text>
</comment>
<evidence type="ECO:0000256" key="2">
    <source>
        <dbReference type="ARBA" id="ARBA00022723"/>
    </source>
</evidence>
<dbReference type="EMBL" id="VMTY01000014">
    <property type="protein sequence ID" value="TVU56842.1"/>
    <property type="molecule type" value="Genomic_DNA"/>
</dbReference>
<accession>A0A2N6TIR7</accession>
<feature type="binding site" evidence="5">
    <location>
        <position position="139"/>
    </location>
    <ligand>
        <name>Fe cation</name>
        <dbReference type="ChEBI" id="CHEBI:24875"/>
    </ligand>
</feature>
<evidence type="ECO:0000256" key="3">
    <source>
        <dbReference type="ARBA" id="ARBA00023002"/>
    </source>
</evidence>
<dbReference type="InterPro" id="IPR042098">
    <property type="entry name" value="TauD-like_sf"/>
</dbReference>
<dbReference type="RefSeq" id="WP_035010186.1">
    <property type="nucleotide sequence ID" value="NZ_PNHI01000011.1"/>
</dbReference>
<dbReference type="SUPFAM" id="SSF51197">
    <property type="entry name" value="Clavaminate synthase-like"/>
    <property type="match status" value="1"/>
</dbReference>
<evidence type="ECO:0000256" key="4">
    <source>
        <dbReference type="ARBA" id="ARBA00023004"/>
    </source>
</evidence>
<evidence type="ECO:0000259" key="6">
    <source>
        <dbReference type="Pfam" id="PF02668"/>
    </source>
</evidence>
<dbReference type="Gene3D" id="3.60.130.10">
    <property type="entry name" value="Clavaminate synthase-like"/>
    <property type="match status" value="1"/>
</dbReference>
<keyword evidence="2 5" id="KW-0479">Metal-binding</keyword>
<gene>
    <name evidence="7" type="ORF">FQK23_05890</name>
</gene>
<keyword evidence="3" id="KW-0560">Oxidoreductase</keyword>
<keyword evidence="4 5" id="KW-0408">Iron</keyword>
<evidence type="ECO:0000256" key="1">
    <source>
        <dbReference type="ARBA" id="ARBA00008425"/>
    </source>
</evidence>
<evidence type="ECO:0000256" key="5">
    <source>
        <dbReference type="PIRSR" id="PIRSR019543-2"/>
    </source>
</evidence>
<comment type="caution">
    <text evidence="7">The sequence shown here is derived from an EMBL/GenBank/DDBJ whole genome shotgun (WGS) entry which is preliminary data.</text>
</comment>
<dbReference type="GO" id="GO:0005506">
    <property type="term" value="F:iron ion binding"/>
    <property type="evidence" value="ECO:0007669"/>
    <property type="project" value="InterPro"/>
</dbReference>
<evidence type="ECO:0000313" key="7">
    <source>
        <dbReference type="EMBL" id="TVU56842.1"/>
    </source>
</evidence>
<reference evidence="7 8" key="1">
    <citation type="submission" date="2019-07" db="EMBL/GenBank/DDBJ databases">
        <title>Draft genome of C. aurimucosum strain 14-2523.</title>
        <authorList>
            <person name="Pacheco L.G.C."/>
            <person name="Aguiar E.R.G.R."/>
            <person name="Navas J."/>
            <person name="Santos C.S."/>
            <person name="Rocha D.J.P.G."/>
        </authorList>
    </citation>
    <scope>NUCLEOTIDE SEQUENCE [LARGE SCALE GENOMIC DNA]</scope>
    <source>
        <strain evidence="7 8">14-2523</strain>
    </source>
</reference>
<dbReference type="InterPro" id="IPR014503">
    <property type="entry name" value="Clavaminate_syn-like"/>
</dbReference>
<name>A0A2N6TIR7_9CORY</name>
<protein>
    <submittedName>
        <fullName evidence="7">Oxygenase</fullName>
    </submittedName>
</protein>